<evidence type="ECO:0000313" key="3">
    <source>
        <dbReference type="Proteomes" id="UP000002429"/>
    </source>
</evidence>
<dbReference type="PANTHER" id="PTHR12843">
    <property type="entry name" value="PROTEIN-LYSINE N-METHYLTRANSFERASE METTL10"/>
    <property type="match status" value="1"/>
</dbReference>
<keyword evidence="3" id="KW-1185">Reference proteome</keyword>
<organism evidence="2 3">
    <name type="scientific">Cupriavidus metallidurans (strain ATCC 43123 / DSM 2839 / NBRC 102507 / CH34)</name>
    <name type="common">Ralstonia metallidurans</name>
    <dbReference type="NCBI Taxonomy" id="266264"/>
    <lineage>
        <taxon>Bacteria</taxon>
        <taxon>Pseudomonadati</taxon>
        <taxon>Pseudomonadota</taxon>
        <taxon>Betaproteobacteria</taxon>
        <taxon>Burkholderiales</taxon>
        <taxon>Burkholderiaceae</taxon>
        <taxon>Cupriavidus</taxon>
    </lineage>
</organism>
<dbReference type="HOGENOM" id="CLU_082414_0_0_4"/>
<dbReference type="AlphaFoldDB" id="Q1LFZ2"/>
<dbReference type="InterPro" id="IPR029063">
    <property type="entry name" value="SAM-dependent_MTases_sf"/>
</dbReference>
<dbReference type="KEGG" id="rme:Rmet_4066"/>
<keyword evidence="2" id="KW-0614">Plasmid</keyword>
<dbReference type="SUPFAM" id="SSF53335">
    <property type="entry name" value="S-adenosyl-L-methionine-dependent methyltransferases"/>
    <property type="match status" value="1"/>
</dbReference>
<evidence type="ECO:0000259" key="1">
    <source>
        <dbReference type="Pfam" id="PF08241"/>
    </source>
</evidence>
<reference evidence="3" key="1">
    <citation type="journal article" date="2010" name="PLoS ONE">
        <title>The complete genome sequence of Cupriavidus metallidurans strain CH34, a master survivalist in harsh and anthropogenic environments.</title>
        <authorList>
            <person name="Janssen P.J."/>
            <person name="Van Houdt R."/>
            <person name="Moors H."/>
            <person name="Monsieurs P."/>
            <person name="Morin N."/>
            <person name="Michaux A."/>
            <person name="Benotmane M.A."/>
            <person name="Leys N."/>
            <person name="Vallaeys T."/>
            <person name="Lapidus A."/>
            <person name="Monchy S."/>
            <person name="Medigue C."/>
            <person name="Taghavi S."/>
            <person name="McCorkle S."/>
            <person name="Dunn J."/>
            <person name="van der Lelie D."/>
            <person name="Mergeay M."/>
        </authorList>
    </citation>
    <scope>NUCLEOTIDE SEQUENCE [LARGE SCALE GENOMIC DNA]</scope>
    <source>
        <strain evidence="3">ATCC 43123 / DSM 2839 / NBRC 102507 / CH34</strain>
    </source>
</reference>
<geneLocation type="plasmid" evidence="2 3">
    <name>megaplasmid</name>
</geneLocation>
<dbReference type="Gene3D" id="3.40.50.150">
    <property type="entry name" value="Vaccinia Virus protein VP39"/>
    <property type="match status" value="1"/>
</dbReference>
<name>Q1LFZ2_CUPMC</name>
<dbReference type="InterPro" id="IPR013216">
    <property type="entry name" value="Methyltransf_11"/>
</dbReference>
<protein>
    <recommendedName>
        <fullName evidence="1">Methyltransferase type 11 domain-containing protein</fullName>
    </recommendedName>
</protein>
<dbReference type="EMBL" id="CP000353">
    <property type="protein sequence ID" value="ABF10934.1"/>
    <property type="molecule type" value="Genomic_DNA"/>
</dbReference>
<feature type="domain" description="Methyltransferase type 11" evidence="1">
    <location>
        <begin position="129"/>
        <end position="227"/>
    </location>
</feature>
<dbReference type="CDD" id="cd02440">
    <property type="entry name" value="AdoMet_MTases"/>
    <property type="match status" value="1"/>
</dbReference>
<sequence length="294" mass="31805">MYRLAGLCAGYAYLLKKPLSKVSRRPHAVVTPLRRRWNISRRDLIRDRGLREGAEDGKSVVLVPSTEIAVAAAGPTMPIARKAMQSKDHWETVYATKPPTEVSWYQSAPTLSLDLIRKLDLPADATIADIGGGASTLVDHLLSLGLHRLVVVDLAGHALAAARDRLGARAAGVRWIVGDVTTPVLPEASADLWHDRAVFHFLTASEDRAAYVAQARRAVRPGGHLIIATFALDGPTQCSGLPVVRYDVAGLRAEFAPAFDLVAHTTETHTTPAGHAQSFLYCHFVPHPSALMPD</sequence>
<accession>Q1LFZ2</accession>
<dbReference type="GO" id="GO:0008757">
    <property type="term" value="F:S-adenosylmethionine-dependent methyltransferase activity"/>
    <property type="evidence" value="ECO:0007669"/>
    <property type="project" value="InterPro"/>
</dbReference>
<dbReference type="PANTHER" id="PTHR12843:SF5">
    <property type="entry name" value="EEF1A LYSINE METHYLTRANSFERASE 2"/>
    <property type="match status" value="1"/>
</dbReference>
<dbReference type="Proteomes" id="UP000002429">
    <property type="component" value="Plasmid megaplasmid"/>
</dbReference>
<evidence type="ECO:0000313" key="2">
    <source>
        <dbReference type="EMBL" id="ABF10934.1"/>
    </source>
</evidence>
<proteinExistence type="predicted"/>
<dbReference type="eggNOG" id="COG0500">
    <property type="taxonomic scope" value="Bacteria"/>
</dbReference>
<dbReference type="Pfam" id="PF08241">
    <property type="entry name" value="Methyltransf_11"/>
    <property type="match status" value="1"/>
</dbReference>
<gene>
    <name evidence="2" type="ordered locus">Rmet_4066</name>
</gene>